<dbReference type="SUPFAM" id="SSF54427">
    <property type="entry name" value="NTF2-like"/>
    <property type="match status" value="1"/>
</dbReference>
<dbReference type="RefSeq" id="WP_014351971.1">
    <property type="nucleotide sequence ID" value="NZ_JAAGVB010000001.1"/>
</dbReference>
<dbReference type="Proteomes" id="UP000471166">
    <property type="component" value="Unassembled WGS sequence"/>
</dbReference>
<organism evidence="1 2">
    <name type="scientific">Nocardia cyriacigeorgica</name>
    <dbReference type="NCBI Taxonomy" id="135487"/>
    <lineage>
        <taxon>Bacteria</taxon>
        <taxon>Bacillati</taxon>
        <taxon>Actinomycetota</taxon>
        <taxon>Actinomycetes</taxon>
        <taxon>Mycobacteriales</taxon>
        <taxon>Nocardiaceae</taxon>
        <taxon>Nocardia</taxon>
    </lineage>
</organism>
<reference evidence="1 2" key="1">
    <citation type="submission" date="2020-01" db="EMBL/GenBank/DDBJ databases">
        <title>Genetics and antimicrobial susceptibilities of Nocardia species isolated from the soil; a comparison with species isolated from humans.</title>
        <authorList>
            <person name="Carrasco G."/>
            <person name="Monzon S."/>
            <person name="Sansegundo M."/>
            <person name="Garcia E."/>
            <person name="Garrido N."/>
            <person name="Medina M.J."/>
            <person name="Villalon P."/>
            <person name="Ramirez-Arocha A.C."/>
            <person name="Jimenez P."/>
            <person name="Cuesta I."/>
            <person name="Valdezate S."/>
        </authorList>
    </citation>
    <scope>NUCLEOTIDE SEQUENCE [LARGE SCALE GENOMIC DNA]</scope>
    <source>
        <strain evidence="1 2">CNM20110626</strain>
    </source>
</reference>
<comment type="caution">
    <text evidence="1">The sequence shown here is derived from an EMBL/GenBank/DDBJ whole genome shotgun (WGS) entry which is preliminary data.</text>
</comment>
<evidence type="ECO:0000313" key="1">
    <source>
        <dbReference type="EMBL" id="NEW31109.1"/>
    </source>
</evidence>
<evidence type="ECO:0008006" key="3">
    <source>
        <dbReference type="Google" id="ProtNLM"/>
    </source>
</evidence>
<accession>A0A6P1CEW9</accession>
<protein>
    <recommendedName>
        <fullName evidence="3">DUF4440 domain-containing protein</fullName>
    </recommendedName>
</protein>
<dbReference type="PIRSF" id="PIRSF029394">
    <property type="entry name" value="UCP029394"/>
    <property type="match status" value="1"/>
</dbReference>
<name>A0A6P1CEW9_9NOCA</name>
<dbReference type="InterPro" id="IPR016918">
    <property type="entry name" value="UCP029394"/>
</dbReference>
<dbReference type="InterPro" id="IPR032710">
    <property type="entry name" value="NTF2-like_dom_sf"/>
</dbReference>
<gene>
    <name evidence="1" type="ORF">GV791_00850</name>
</gene>
<dbReference type="EMBL" id="JAAGVB010000001">
    <property type="protein sequence ID" value="NEW31109.1"/>
    <property type="molecule type" value="Genomic_DNA"/>
</dbReference>
<sequence length="131" mass="14373">MGIDVKTAVEQLHDDLAAWLGSEADDAVFERFADAQHEAFSMVTTAGETLRRSELLDGLRAARNASPGLRIEISEFEEVAAENRMVVVRFLESHHHAGQISRRRVTAVLVAADGEPALRWLTVHETPVAAS</sequence>
<proteinExistence type="predicted"/>
<dbReference type="OMA" id="FRETHRH"/>
<dbReference type="AlphaFoldDB" id="A0A6P1CEW9"/>
<dbReference type="Gene3D" id="3.10.450.50">
    <property type="match status" value="1"/>
</dbReference>
<evidence type="ECO:0000313" key="2">
    <source>
        <dbReference type="Proteomes" id="UP000471166"/>
    </source>
</evidence>